<dbReference type="OrthoDB" id="1099523at2"/>
<dbReference type="GO" id="GO:0004674">
    <property type="term" value="F:protein serine/threonine kinase activity"/>
    <property type="evidence" value="ECO:0007669"/>
    <property type="project" value="UniProtKB-KW"/>
</dbReference>
<protein>
    <submittedName>
        <fullName evidence="1">Serine/threonine protein kinase</fullName>
    </submittedName>
</protein>
<sequence>MAAAGPAEASTAWGAASVCGSGYWPLDQHSLGISTVYLAYNGSTDCVVNWLDTAHEGQRTFLGADVETAALRQDDYDFYYHYAGPVRLNAPGQCIYWGGMVGTDANHLSGNWQSGASHCN</sequence>
<name>A0A3M2KRB6_9NOCA</name>
<evidence type="ECO:0000313" key="1">
    <source>
        <dbReference type="EMBL" id="RMI28009.1"/>
    </source>
</evidence>
<keyword evidence="1" id="KW-0723">Serine/threonine-protein kinase</keyword>
<keyword evidence="1" id="KW-0418">Kinase</keyword>
<comment type="caution">
    <text evidence="1">The sequence shown here is derived from an EMBL/GenBank/DDBJ whole genome shotgun (WGS) entry which is preliminary data.</text>
</comment>
<keyword evidence="2" id="KW-1185">Reference proteome</keyword>
<organism evidence="1 2">
    <name type="scientific">Nocardia stercoris</name>
    <dbReference type="NCBI Taxonomy" id="2483361"/>
    <lineage>
        <taxon>Bacteria</taxon>
        <taxon>Bacillati</taxon>
        <taxon>Actinomycetota</taxon>
        <taxon>Actinomycetes</taxon>
        <taxon>Mycobacteriales</taxon>
        <taxon>Nocardiaceae</taxon>
        <taxon>Nocardia</taxon>
    </lineage>
</organism>
<dbReference type="Proteomes" id="UP000279275">
    <property type="component" value="Unassembled WGS sequence"/>
</dbReference>
<keyword evidence="1" id="KW-0808">Transferase</keyword>
<evidence type="ECO:0000313" key="2">
    <source>
        <dbReference type="Proteomes" id="UP000279275"/>
    </source>
</evidence>
<proteinExistence type="predicted"/>
<dbReference type="EMBL" id="RFFH01000027">
    <property type="protein sequence ID" value="RMI28009.1"/>
    <property type="molecule type" value="Genomic_DNA"/>
</dbReference>
<reference evidence="1 2" key="1">
    <citation type="submission" date="2018-10" db="EMBL/GenBank/DDBJ databases">
        <title>Isolation from cow dung.</title>
        <authorList>
            <person name="Ling L."/>
        </authorList>
    </citation>
    <scope>NUCLEOTIDE SEQUENCE [LARGE SCALE GENOMIC DNA]</scope>
    <source>
        <strain evidence="1 2">NEAU-LL90</strain>
    </source>
</reference>
<accession>A0A3M2KRB6</accession>
<gene>
    <name evidence="1" type="ORF">EBN03_31965</name>
</gene>
<dbReference type="AlphaFoldDB" id="A0A3M2KRB6"/>